<dbReference type="EMBL" id="LR796173">
    <property type="protein sequence ID" value="CAB4123696.1"/>
    <property type="molecule type" value="Genomic_DNA"/>
</dbReference>
<gene>
    <name evidence="1" type="ORF">UFOVP32_32</name>
    <name evidence="2" type="ORF">UFOVP50_44</name>
</gene>
<name>A0A6J5KL98_9CAUD</name>
<organism evidence="1">
    <name type="scientific">uncultured Caudovirales phage</name>
    <dbReference type="NCBI Taxonomy" id="2100421"/>
    <lineage>
        <taxon>Viruses</taxon>
        <taxon>Duplodnaviria</taxon>
        <taxon>Heunggongvirae</taxon>
        <taxon>Uroviricota</taxon>
        <taxon>Caudoviricetes</taxon>
        <taxon>Peduoviridae</taxon>
        <taxon>Maltschvirus</taxon>
        <taxon>Maltschvirus maltsch</taxon>
    </lineage>
</organism>
<reference evidence="1" key="1">
    <citation type="submission" date="2020-04" db="EMBL/GenBank/DDBJ databases">
        <authorList>
            <person name="Chiriac C."/>
            <person name="Salcher M."/>
            <person name="Ghai R."/>
            <person name="Kavagutti S V."/>
        </authorList>
    </citation>
    <scope>NUCLEOTIDE SEQUENCE</scope>
</reference>
<sequence length="100" mass="11484">MGLRPRANLKEDAVPRAVNLDRPTRTVGDVNKILASQGQPERLVKGQGYVYWAEGTTPEWDSSMIYVYRLSDLTIREYLEDHNARVCAYLARHDPAQRRP</sequence>
<evidence type="ECO:0000313" key="2">
    <source>
        <dbReference type="EMBL" id="CAB4123696.1"/>
    </source>
</evidence>
<accession>A0A6J5KL98</accession>
<evidence type="ECO:0000313" key="1">
    <source>
        <dbReference type="EMBL" id="CAB4122521.1"/>
    </source>
</evidence>
<protein>
    <submittedName>
        <fullName evidence="1">Uncharacterized protein</fullName>
    </submittedName>
</protein>
<proteinExistence type="predicted"/>
<dbReference type="EMBL" id="LR796160">
    <property type="protein sequence ID" value="CAB4122521.1"/>
    <property type="molecule type" value="Genomic_DNA"/>
</dbReference>